<comment type="caution">
    <text evidence="14">Lacks conserved residue(s) required for the propagation of feature annotation.</text>
</comment>
<comment type="similarity">
    <text evidence="4 14 17">Belongs to the phosphoglycerate kinase family.</text>
</comment>
<dbReference type="SUPFAM" id="SSF53748">
    <property type="entry name" value="Phosphoglycerate kinase"/>
    <property type="match status" value="1"/>
</dbReference>
<evidence type="ECO:0000256" key="2">
    <source>
        <dbReference type="ARBA" id="ARBA00004496"/>
    </source>
</evidence>
<evidence type="ECO:0000256" key="14">
    <source>
        <dbReference type="HAMAP-Rule" id="MF_00145"/>
    </source>
</evidence>
<feature type="binding site" evidence="14 16">
    <location>
        <begin position="340"/>
        <end position="343"/>
    </location>
    <ligand>
        <name>ATP</name>
        <dbReference type="ChEBI" id="CHEBI:30616"/>
    </ligand>
</feature>
<dbReference type="GO" id="GO:0004618">
    <property type="term" value="F:phosphoglycerate kinase activity"/>
    <property type="evidence" value="ECO:0007669"/>
    <property type="project" value="UniProtKB-UniRule"/>
</dbReference>
<evidence type="ECO:0000256" key="6">
    <source>
        <dbReference type="ARBA" id="ARBA00013061"/>
    </source>
</evidence>
<feature type="binding site" evidence="14 16">
    <location>
        <position position="314"/>
    </location>
    <ligand>
        <name>ATP</name>
        <dbReference type="ChEBI" id="CHEBI:30616"/>
    </ligand>
</feature>
<organism evidence="18 19">
    <name type="scientific">Buchnera aphidicola subsp. Uroleucon sonchi</name>
    <dbReference type="NCBI Taxonomy" id="118118"/>
    <lineage>
        <taxon>Bacteria</taxon>
        <taxon>Pseudomonadati</taxon>
        <taxon>Pseudomonadota</taxon>
        <taxon>Gammaproteobacteria</taxon>
        <taxon>Enterobacterales</taxon>
        <taxon>Erwiniaceae</taxon>
        <taxon>Buchnera</taxon>
    </lineage>
</organism>
<keyword evidence="8 14" id="KW-0963">Cytoplasm</keyword>
<evidence type="ECO:0000256" key="13">
    <source>
        <dbReference type="ARBA" id="ARBA00023152"/>
    </source>
</evidence>
<evidence type="ECO:0000256" key="11">
    <source>
        <dbReference type="ARBA" id="ARBA00022777"/>
    </source>
</evidence>
<dbReference type="EMBL" id="CP047588">
    <property type="protein sequence ID" value="QIE02139.1"/>
    <property type="molecule type" value="Genomic_DNA"/>
</dbReference>
<evidence type="ECO:0000256" key="12">
    <source>
        <dbReference type="ARBA" id="ARBA00022840"/>
    </source>
</evidence>
<evidence type="ECO:0000313" key="18">
    <source>
        <dbReference type="EMBL" id="QIE02139.1"/>
    </source>
</evidence>
<dbReference type="PANTHER" id="PTHR11406:SF23">
    <property type="entry name" value="PHOSPHOGLYCERATE KINASE 1, CHLOROPLASTIC-RELATED"/>
    <property type="match status" value="1"/>
</dbReference>
<proteinExistence type="inferred from homology"/>
<dbReference type="PRINTS" id="PR00477">
    <property type="entry name" value="PHGLYCKINASE"/>
</dbReference>
<comment type="catalytic activity">
    <reaction evidence="1 14 17">
        <text>(2R)-3-phosphoglycerate + ATP = (2R)-3-phospho-glyceroyl phosphate + ADP</text>
        <dbReference type="Rhea" id="RHEA:14801"/>
        <dbReference type="ChEBI" id="CHEBI:30616"/>
        <dbReference type="ChEBI" id="CHEBI:57604"/>
        <dbReference type="ChEBI" id="CHEBI:58272"/>
        <dbReference type="ChEBI" id="CHEBI:456216"/>
        <dbReference type="EC" id="2.7.2.3"/>
    </reaction>
</comment>
<dbReference type="AlphaFoldDB" id="A0A6C1FI48"/>
<protein>
    <recommendedName>
        <fullName evidence="7 14">Phosphoglycerate kinase</fullName>
        <ecNumber evidence="6 14">2.7.2.3</ecNumber>
    </recommendedName>
</protein>
<keyword evidence="10 14" id="KW-0547">Nucleotide-binding</keyword>
<dbReference type="GO" id="GO:0005524">
    <property type="term" value="F:ATP binding"/>
    <property type="evidence" value="ECO:0007669"/>
    <property type="project" value="UniProtKB-KW"/>
</dbReference>
<feature type="binding site" evidence="14">
    <location>
        <position position="147"/>
    </location>
    <ligand>
        <name>substrate</name>
    </ligand>
</feature>
<dbReference type="UniPathway" id="UPA00109">
    <property type="reaction ID" value="UER00185"/>
</dbReference>
<sequence>MTINTIAQININNKRVLIRCDLNVPIENGIIQSDARILAALPTIELALQKNAKVIIMSHLGRPKEGLYTKKYSLFPIFEYFKKKFSNTKIYFSNNFLKDISLKAGEIAILENVRFNPGELNNSVILSKKYADLCDIFIMDAFASAHRKQSSTYGIGKFVKIACAGLLLIKEIDALKNALKNPKRPMVAIVGGSKVSTKFNVLHTLSKIADTIIVGGGIANTFLAIDHNIGKSLHEPNFIFEAKKLRDKYNIITPIDSRVGKKFCKTEKSTIKLTSNILKDEEIMDIGDQTIQKILNILKNAQTIIWNGPVGVFEFPYFRVGTEMIAKTIANSNAFSIAGGGDTLSVIDMFNIHNNISYISTGGGAFLEFIENNTLPVIKMLEKNFKNILYKKA</sequence>
<comment type="subunit">
    <text evidence="5 14">Monomer.</text>
</comment>
<dbReference type="Pfam" id="PF00162">
    <property type="entry name" value="PGK"/>
    <property type="match status" value="1"/>
</dbReference>
<feature type="binding site" evidence="15">
    <location>
        <position position="114"/>
    </location>
    <ligand>
        <name>(2R)-3-phosphoglycerate</name>
        <dbReference type="ChEBI" id="CHEBI:58272"/>
    </ligand>
</feature>
<dbReference type="PROSITE" id="PS00111">
    <property type="entry name" value="PGLYCERATE_KINASE"/>
    <property type="match status" value="1"/>
</dbReference>
<dbReference type="PANTHER" id="PTHR11406">
    <property type="entry name" value="PHOSPHOGLYCERATE KINASE"/>
    <property type="match status" value="1"/>
</dbReference>
<evidence type="ECO:0000256" key="3">
    <source>
        <dbReference type="ARBA" id="ARBA00004838"/>
    </source>
</evidence>
<keyword evidence="12 14" id="KW-0067">ATP-binding</keyword>
<evidence type="ECO:0000256" key="4">
    <source>
        <dbReference type="ARBA" id="ARBA00008982"/>
    </source>
</evidence>
<evidence type="ECO:0000313" key="19">
    <source>
        <dbReference type="Proteomes" id="UP000502958"/>
    </source>
</evidence>
<evidence type="ECO:0000256" key="16">
    <source>
        <dbReference type="PIRSR" id="PIRSR000724-2"/>
    </source>
</evidence>
<evidence type="ECO:0000256" key="15">
    <source>
        <dbReference type="PIRSR" id="PIRSR000724-1"/>
    </source>
</evidence>
<dbReference type="Proteomes" id="UP000502958">
    <property type="component" value="Chromosome"/>
</dbReference>
<evidence type="ECO:0000256" key="9">
    <source>
        <dbReference type="ARBA" id="ARBA00022679"/>
    </source>
</evidence>
<evidence type="ECO:0000256" key="17">
    <source>
        <dbReference type="RuleBase" id="RU000532"/>
    </source>
</evidence>
<name>A0A6C1FI48_BUCUN</name>
<gene>
    <name evidence="14 18" type="primary">pgk</name>
    <name evidence="18" type="ORF">GUU85_02110</name>
</gene>
<dbReference type="GO" id="GO:0006096">
    <property type="term" value="P:glycolytic process"/>
    <property type="evidence" value="ECO:0007669"/>
    <property type="project" value="UniProtKB-UniRule"/>
</dbReference>
<dbReference type="GO" id="GO:0043531">
    <property type="term" value="F:ADP binding"/>
    <property type="evidence" value="ECO:0007669"/>
    <property type="project" value="TreeGrafter"/>
</dbReference>
<dbReference type="GO" id="GO:0006094">
    <property type="term" value="P:gluconeogenesis"/>
    <property type="evidence" value="ECO:0007669"/>
    <property type="project" value="TreeGrafter"/>
</dbReference>
<dbReference type="FunFam" id="3.40.50.1260:FF:000002">
    <property type="entry name" value="Phosphoglycerate kinase"/>
    <property type="match status" value="1"/>
</dbReference>
<accession>A0A6C1FI48</accession>
<dbReference type="PIRSF" id="PIRSF000724">
    <property type="entry name" value="Pgk"/>
    <property type="match status" value="1"/>
</dbReference>
<dbReference type="InterPro" id="IPR036043">
    <property type="entry name" value="Phosphoglycerate_kinase_sf"/>
</dbReference>
<dbReference type="GO" id="GO:0005829">
    <property type="term" value="C:cytosol"/>
    <property type="evidence" value="ECO:0007669"/>
    <property type="project" value="TreeGrafter"/>
</dbReference>
<comment type="subcellular location">
    <subcellularLocation>
        <location evidence="2 14">Cytoplasm</location>
    </subcellularLocation>
</comment>
<reference evidence="18 19" key="1">
    <citation type="submission" date="2020-01" db="EMBL/GenBank/DDBJ databases">
        <title>Complete genome of Buchnera aphidicola isolated from Chaitophorus populeti.</title>
        <authorList>
            <person name="Park J."/>
            <person name="Xi H."/>
        </authorList>
    </citation>
    <scope>NUCLEOTIDE SEQUENCE [LARGE SCALE GENOMIC DNA]</scope>
    <source>
        <strain evidence="18 19">UsonBac</strain>
    </source>
</reference>
<dbReference type="Gene3D" id="3.40.50.1260">
    <property type="entry name" value="Phosphoglycerate kinase, N-terminal domain"/>
    <property type="match status" value="2"/>
</dbReference>
<keyword evidence="11 14" id="KW-0418">Kinase</keyword>
<feature type="binding site" evidence="15">
    <location>
        <position position="147"/>
    </location>
    <ligand>
        <name>(2R)-3-phosphoglycerate</name>
        <dbReference type="ChEBI" id="CHEBI:58272"/>
    </ligand>
</feature>
<feature type="binding site" evidence="15">
    <location>
        <position position="36"/>
    </location>
    <ligand>
        <name>(2R)-3-phosphoglycerate</name>
        <dbReference type="ChEBI" id="CHEBI:58272"/>
    </ligand>
</feature>
<evidence type="ECO:0000256" key="5">
    <source>
        <dbReference type="ARBA" id="ARBA00011245"/>
    </source>
</evidence>
<dbReference type="HAMAP" id="MF_00145">
    <property type="entry name" value="Phosphoglyc_kinase"/>
    <property type="match status" value="1"/>
</dbReference>
<evidence type="ECO:0000256" key="10">
    <source>
        <dbReference type="ARBA" id="ARBA00022741"/>
    </source>
</evidence>
<dbReference type="FunFam" id="3.40.50.1260:FF:000001">
    <property type="entry name" value="Phosphoglycerate kinase"/>
    <property type="match status" value="1"/>
</dbReference>
<dbReference type="InterPro" id="IPR001576">
    <property type="entry name" value="Phosphoglycerate_kinase"/>
</dbReference>
<comment type="pathway">
    <text evidence="3 14">Carbohydrate degradation; glycolysis; pyruvate from D-glyceraldehyde 3-phosphate: step 2/5.</text>
</comment>
<feature type="binding site" evidence="14">
    <location>
        <position position="36"/>
    </location>
    <ligand>
        <name>substrate</name>
    </ligand>
</feature>
<feature type="binding site" evidence="14 15">
    <location>
        <begin position="21"/>
        <end position="23"/>
    </location>
    <ligand>
        <name>substrate</name>
    </ligand>
</feature>
<feature type="binding site" evidence="14">
    <location>
        <position position="114"/>
    </location>
    <ligand>
        <name>substrate</name>
    </ligand>
</feature>
<evidence type="ECO:0000256" key="1">
    <source>
        <dbReference type="ARBA" id="ARBA00000642"/>
    </source>
</evidence>
<feature type="binding site" evidence="14 15">
    <location>
        <begin position="59"/>
        <end position="62"/>
    </location>
    <ligand>
        <name>substrate</name>
    </ligand>
</feature>
<feature type="binding site" evidence="14 16">
    <location>
        <position position="198"/>
    </location>
    <ligand>
        <name>ATP</name>
        <dbReference type="ChEBI" id="CHEBI:30616"/>
    </ligand>
</feature>
<dbReference type="InterPro" id="IPR015824">
    <property type="entry name" value="Phosphoglycerate_kinase_N"/>
</dbReference>
<evidence type="ECO:0000256" key="8">
    <source>
        <dbReference type="ARBA" id="ARBA00022490"/>
    </source>
</evidence>
<evidence type="ECO:0000256" key="7">
    <source>
        <dbReference type="ARBA" id="ARBA00016471"/>
    </source>
</evidence>
<dbReference type="EC" id="2.7.2.3" evidence="6 14"/>
<keyword evidence="9 14" id="KW-0808">Transferase</keyword>
<dbReference type="InterPro" id="IPR015911">
    <property type="entry name" value="Phosphoglycerate_kinase_CS"/>
</dbReference>
<keyword evidence="13 14" id="KW-0324">Glycolysis</keyword>
<dbReference type="RefSeq" id="WP_163119496.1">
    <property type="nucleotide sequence ID" value="NZ_CP047588.1"/>
</dbReference>